<keyword evidence="2 8" id="KW-1003">Cell membrane</keyword>
<evidence type="ECO:0000313" key="10">
    <source>
        <dbReference type="Proteomes" id="UP000316225"/>
    </source>
</evidence>
<keyword evidence="7 8" id="KW-0464">Manganese</keyword>
<name>A0A562NNW2_9RHOB</name>
<feature type="transmembrane region" description="Helical" evidence="8">
    <location>
        <begin position="104"/>
        <end position="125"/>
    </location>
</feature>
<dbReference type="Proteomes" id="UP000316225">
    <property type="component" value="Unassembled WGS sequence"/>
</dbReference>
<dbReference type="InterPro" id="IPR003810">
    <property type="entry name" value="Mntp/YtaF"/>
</dbReference>
<evidence type="ECO:0000313" key="9">
    <source>
        <dbReference type="EMBL" id="TWI33813.1"/>
    </source>
</evidence>
<keyword evidence="4 8" id="KW-1133">Transmembrane helix</keyword>
<accession>A0A562NNW2</accession>
<evidence type="ECO:0000256" key="5">
    <source>
        <dbReference type="ARBA" id="ARBA00023065"/>
    </source>
</evidence>
<dbReference type="AlphaFoldDB" id="A0A562NNW2"/>
<organism evidence="9 10">
    <name type="scientific">Paracoccus sulfuroxidans</name>
    <dbReference type="NCBI Taxonomy" id="384678"/>
    <lineage>
        <taxon>Bacteria</taxon>
        <taxon>Pseudomonadati</taxon>
        <taxon>Pseudomonadota</taxon>
        <taxon>Alphaproteobacteria</taxon>
        <taxon>Rhodobacterales</taxon>
        <taxon>Paracoccaceae</taxon>
        <taxon>Paracoccus</taxon>
    </lineage>
</organism>
<feature type="transmembrane region" description="Helical" evidence="8">
    <location>
        <begin position="53"/>
        <end position="83"/>
    </location>
</feature>
<feature type="transmembrane region" description="Helical" evidence="8">
    <location>
        <begin position="163"/>
        <end position="184"/>
    </location>
</feature>
<dbReference type="PANTHER" id="PTHR35529">
    <property type="entry name" value="MANGANESE EFFLUX PUMP MNTP-RELATED"/>
    <property type="match status" value="1"/>
</dbReference>
<dbReference type="HAMAP" id="MF_01521">
    <property type="entry name" value="MntP_pump"/>
    <property type="match status" value="1"/>
</dbReference>
<comment type="similarity">
    <text evidence="8">Belongs to the MntP (TC 9.B.29) family.</text>
</comment>
<dbReference type="GO" id="GO:0005384">
    <property type="term" value="F:manganese ion transmembrane transporter activity"/>
    <property type="evidence" value="ECO:0007669"/>
    <property type="project" value="UniProtKB-UniRule"/>
</dbReference>
<dbReference type="InterPro" id="IPR022929">
    <property type="entry name" value="Put_MntP"/>
</dbReference>
<evidence type="ECO:0000256" key="2">
    <source>
        <dbReference type="ARBA" id="ARBA00022475"/>
    </source>
</evidence>
<evidence type="ECO:0000256" key="7">
    <source>
        <dbReference type="ARBA" id="ARBA00023211"/>
    </source>
</evidence>
<gene>
    <name evidence="8" type="primary">mntP</name>
    <name evidence="9" type="ORF">IQ24_02177</name>
</gene>
<protein>
    <recommendedName>
        <fullName evidence="8">Putative manganese efflux pump MntP</fullName>
    </recommendedName>
</protein>
<keyword evidence="6 8" id="KW-0472">Membrane</keyword>
<keyword evidence="5 8" id="KW-0406">Ion transport</keyword>
<sequence>MMSAITIGILAVSMSIDAFIASLGRGADAKRACLRRALQTGMVFGVIETLTPLIGWVLGMAAAQYIALFDHWIAFGLLGAVGLRMILQALGRKPEDQPRPASSWGLIATAVGTSIDAMAVGVSLAFLDVNILLIALTIGLATTLMSTAGFMAGRVLGSRFGRVAEVLGGLALIGLGGTILFQHLSAG</sequence>
<comment type="caution">
    <text evidence="8">Lacks conserved residue(s) required for the propagation of feature annotation.</text>
</comment>
<keyword evidence="1 8" id="KW-0813">Transport</keyword>
<evidence type="ECO:0000256" key="6">
    <source>
        <dbReference type="ARBA" id="ARBA00023136"/>
    </source>
</evidence>
<dbReference type="GO" id="GO:0005886">
    <property type="term" value="C:plasma membrane"/>
    <property type="evidence" value="ECO:0007669"/>
    <property type="project" value="UniProtKB-SubCell"/>
</dbReference>
<dbReference type="EMBL" id="VLKU01000006">
    <property type="protein sequence ID" value="TWI33813.1"/>
    <property type="molecule type" value="Genomic_DNA"/>
</dbReference>
<evidence type="ECO:0000256" key="1">
    <source>
        <dbReference type="ARBA" id="ARBA00022448"/>
    </source>
</evidence>
<dbReference type="PANTHER" id="PTHR35529:SF1">
    <property type="entry name" value="MANGANESE EFFLUX PUMP MNTP-RELATED"/>
    <property type="match status" value="1"/>
</dbReference>
<reference evidence="9 10" key="1">
    <citation type="journal article" date="2015" name="Stand. Genomic Sci.">
        <title>Genomic Encyclopedia of Bacterial and Archaeal Type Strains, Phase III: the genomes of soil and plant-associated and newly described type strains.</title>
        <authorList>
            <person name="Whitman W.B."/>
            <person name="Woyke T."/>
            <person name="Klenk H.P."/>
            <person name="Zhou Y."/>
            <person name="Lilburn T.G."/>
            <person name="Beck B.J."/>
            <person name="De Vos P."/>
            <person name="Vandamme P."/>
            <person name="Eisen J.A."/>
            <person name="Garrity G."/>
            <person name="Hugenholtz P."/>
            <person name="Kyrpides N.C."/>
        </authorList>
    </citation>
    <scope>NUCLEOTIDE SEQUENCE [LARGE SCALE GENOMIC DNA]</scope>
    <source>
        <strain evidence="9 10">CGMCC 1.5364</strain>
    </source>
</reference>
<keyword evidence="3 8" id="KW-0812">Transmembrane</keyword>
<feature type="transmembrane region" description="Helical" evidence="8">
    <location>
        <begin position="131"/>
        <end position="151"/>
    </location>
</feature>
<proteinExistence type="inferred from homology"/>
<evidence type="ECO:0000256" key="3">
    <source>
        <dbReference type="ARBA" id="ARBA00022692"/>
    </source>
</evidence>
<evidence type="ECO:0000256" key="8">
    <source>
        <dbReference type="HAMAP-Rule" id="MF_01521"/>
    </source>
</evidence>
<keyword evidence="10" id="KW-1185">Reference proteome</keyword>
<comment type="caution">
    <text evidence="9">The sequence shown here is derived from an EMBL/GenBank/DDBJ whole genome shotgun (WGS) entry which is preliminary data.</text>
</comment>
<evidence type="ECO:0000256" key="4">
    <source>
        <dbReference type="ARBA" id="ARBA00022989"/>
    </source>
</evidence>
<dbReference type="Pfam" id="PF02659">
    <property type="entry name" value="Mntp"/>
    <property type="match status" value="1"/>
</dbReference>
<comment type="subcellular location">
    <subcellularLocation>
        <location evidence="8">Cell membrane</location>
        <topology evidence="8">Multi-pass membrane protein</topology>
    </subcellularLocation>
</comment>
<comment type="function">
    <text evidence="8">Probably functions as a manganese efflux pump.</text>
</comment>